<evidence type="ECO:0000313" key="3">
    <source>
        <dbReference type="Proteomes" id="UP000003340"/>
    </source>
</evidence>
<feature type="region of interest" description="Disordered" evidence="1">
    <location>
        <begin position="34"/>
        <end position="58"/>
    </location>
</feature>
<comment type="caution">
    <text evidence="2">The sequence shown here is derived from an EMBL/GenBank/DDBJ whole genome shotgun (WGS) entry which is preliminary data.</text>
</comment>
<feature type="compositionally biased region" description="Polar residues" evidence="1">
    <location>
        <begin position="47"/>
        <end position="58"/>
    </location>
</feature>
<name>C0E9T8_9FIRM</name>
<dbReference type="STRING" id="537013.CLOSTMETH_00589"/>
<proteinExistence type="predicted"/>
<evidence type="ECO:0000313" key="2">
    <source>
        <dbReference type="EMBL" id="EEG31762.1"/>
    </source>
</evidence>
<reference evidence="2 3" key="1">
    <citation type="submission" date="2009-01" db="EMBL/GenBank/DDBJ databases">
        <authorList>
            <person name="Fulton L."/>
            <person name="Clifton S."/>
            <person name="Fulton B."/>
            <person name="Xu J."/>
            <person name="Minx P."/>
            <person name="Pepin K.H."/>
            <person name="Johnson M."/>
            <person name="Bhonagiri V."/>
            <person name="Nash W.E."/>
            <person name="Mardis E.R."/>
            <person name="Wilson R.K."/>
        </authorList>
    </citation>
    <scope>NUCLEOTIDE SEQUENCE [LARGE SCALE GENOMIC DNA]</scope>
    <source>
        <strain evidence="2 3">DSM 5476</strain>
    </source>
</reference>
<evidence type="ECO:0000256" key="1">
    <source>
        <dbReference type="SAM" id="MobiDB-lite"/>
    </source>
</evidence>
<reference evidence="2 3" key="2">
    <citation type="submission" date="2009-02" db="EMBL/GenBank/DDBJ databases">
        <title>Draft genome sequence of Clostridium methylpentosum (DSM 5476).</title>
        <authorList>
            <person name="Sudarsanam P."/>
            <person name="Ley R."/>
            <person name="Guruge J."/>
            <person name="Turnbaugh P.J."/>
            <person name="Mahowald M."/>
            <person name="Liep D."/>
            <person name="Gordon J."/>
        </authorList>
    </citation>
    <scope>NUCLEOTIDE SEQUENCE [LARGE SCALE GENOMIC DNA]</scope>
    <source>
        <strain evidence="2 3">DSM 5476</strain>
    </source>
</reference>
<dbReference type="HOGENOM" id="CLU_2971367_0_0_9"/>
<organism evidence="2 3">
    <name type="scientific">[Clostridium] methylpentosum DSM 5476</name>
    <dbReference type="NCBI Taxonomy" id="537013"/>
    <lineage>
        <taxon>Bacteria</taxon>
        <taxon>Bacillati</taxon>
        <taxon>Bacillota</taxon>
        <taxon>Clostridia</taxon>
        <taxon>Eubacteriales</taxon>
        <taxon>Oscillospiraceae</taxon>
        <taxon>Oscillospiraceae incertae sedis</taxon>
    </lineage>
</organism>
<protein>
    <recommendedName>
        <fullName evidence="4">Transposase IS200-like domain-containing protein</fullName>
    </recommendedName>
</protein>
<dbReference type="Proteomes" id="UP000003340">
    <property type="component" value="Unassembled WGS sequence"/>
</dbReference>
<gene>
    <name evidence="2" type="ORF">CLOSTMETH_00589</name>
</gene>
<keyword evidence="3" id="KW-1185">Reference proteome</keyword>
<accession>C0E9T8</accession>
<evidence type="ECO:0008006" key="4">
    <source>
        <dbReference type="Google" id="ProtNLM"/>
    </source>
</evidence>
<dbReference type="AlphaFoldDB" id="C0E9T8"/>
<sequence length="58" mass="6602">MDTAGKNPKKVAEYIQNQLKEDEGHDQLTIGEYTDSFTDSKQKSPRRNQTAKSASRRC</sequence>
<dbReference type="EMBL" id="ACEC01000023">
    <property type="protein sequence ID" value="EEG31762.1"/>
    <property type="molecule type" value="Genomic_DNA"/>
</dbReference>